<dbReference type="HOGENOM" id="CLU_036176_1_1_9"/>
<dbReference type="Pfam" id="PF03480">
    <property type="entry name" value="DctP"/>
    <property type="match status" value="1"/>
</dbReference>
<dbReference type="PATRIC" id="fig|999408.3.peg.4729"/>
<keyword evidence="7" id="KW-0675">Receptor</keyword>
<dbReference type="InterPro" id="IPR038404">
    <property type="entry name" value="TRAP_DctP_sf"/>
</dbReference>
<evidence type="ECO:0000313" key="8">
    <source>
        <dbReference type="Proteomes" id="UP000013085"/>
    </source>
</evidence>
<evidence type="ECO:0000256" key="3">
    <source>
        <dbReference type="ARBA" id="ARBA00022448"/>
    </source>
</evidence>
<keyword evidence="3" id="KW-0813">Transport</keyword>
<dbReference type="InterPro" id="IPR004682">
    <property type="entry name" value="TRAP_DctP"/>
</dbReference>
<name>A0A0E2H4T6_9FIRM</name>
<accession>A0A0E2H4T6</accession>
<protein>
    <submittedName>
        <fullName evidence="7">DctP family TRAP transporter solute receptor</fullName>
    </submittedName>
</protein>
<dbReference type="PANTHER" id="PTHR33376">
    <property type="match status" value="1"/>
</dbReference>
<comment type="subcellular location">
    <subcellularLocation>
        <location evidence="1">Cell envelope</location>
    </subcellularLocation>
</comment>
<dbReference type="NCBIfam" id="TIGR00787">
    <property type="entry name" value="dctP"/>
    <property type="match status" value="1"/>
</dbReference>
<dbReference type="GO" id="GO:0030288">
    <property type="term" value="C:outer membrane-bounded periplasmic space"/>
    <property type="evidence" value="ECO:0007669"/>
    <property type="project" value="InterPro"/>
</dbReference>
<evidence type="ECO:0000313" key="7">
    <source>
        <dbReference type="EMBL" id="ENZ09582.1"/>
    </source>
</evidence>
<evidence type="ECO:0000256" key="1">
    <source>
        <dbReference type="ARBA" id="ARBA00004196"/>
    </source>
</evidence>
<feature type="compositionally biased region" description="Basic and acidic residues" evidence="5">
    <location>
        <begin position="26"/>
        <end position="40"/>
    </location>
</feature>
<comment type="caution">
    <text evidence="7">The sequence shown here is derived from an EMBL/GenBank/DDBJ whole genome shotgun (WGS) entry which is preliminary data.</text>
</comment>
<sequence length="364" mass="40796">MKKRMISIALVLAMTAGLTACGQKTSESKSPSEPEAKTEAVSDASEQTKTDTGTDLPEVKLVFSTQSSGDVNYVKAMHMIADEISEKTNGKFTMEIHENGSLMTQEGEVDAVARGSLDMMFSSPFLISDQLPYLTMFTAAYIFQNEQHMRAVMDGEIGQKVADDVAEKLNVRWLSALYCGARHLDMRDVGREITKPEDLNGVNLRMPNSSAWLFMGKALGANPTPMAYAEIYQGLQTGAIDGQENPLPTTIAQKWYEVTSQIVLTGHVIEPMCIAINEQKWQALPQEYRDIMTEAVKTATAWCDEANLKQEQEAITFLKEQGLTVIEPDLDAFMEYSENYYLNDKDMVKDWDMDLYHQIKDLKY</sequence>
<dbReference type="PANTHER" id="PTHR33376:SF4">
    <property type="entry name" value="SIALIC ACID-BINDING PERIPLASMIC PROTEIN SIAP"/>
    <property type="match status" value="1"/>
</dbReference>
<dbReference type="EMBL" id="AGYR01000050">
    <property type="protein sequence ID" value="ENZ09582.1"/>
    <property type="molecule type" value="Genomic_DNA"/>
</dbReference>
<dbReference type="Proteomes" id="UP000013085">
    <property type="component" value="Unassembled WGS sequence"/>
</dbReference>
<evidence type="ECO:0000256" key="5">
    <source>
        <dbReference type="SAM" id="MobiDB-lite"/>
    </source>
</evidence>
<dbReference type="InterPro" id="IPR018389">
    <property type="entry name" value="DctP_fam"/>
</dbReference>
<comment type="similarity">
    <text evidence="2">Belongs to the bacterial solute-binding protein 7 family.</text>
</comment>
<dbReference type="PIRSF" id="PIRSF006470">
    <property type="entry name" value="DctB"/>
    <property type="match status" value="1"/>
</dbReference>
<feature type="chain" id="PRO_5039199169" evidence="6">
    <location>
        <begin position="21"/>
        <end position="364"/>
    </location>
</feature>
<evidence type="ECO:0000256" key="6">
    <source>
        <dbReference type="SAM" id="SignalP"/>
    </source>
</evidence>
<proteinExistence type="inferred from homology"/>
<dbReference type="PROSITE" id="PS51257">
    <property type="entry name" value="PROKAR_LIPOPROTEIN"/>
    <property type="match status" value="1"/>
</dbReference>
<dbReference type="GO" id="GO:0055085">
    <property type="term" value="P:transmembrane transport"/>
    <property type="evidence" value="ECO:0007669"/>
    <property type="project" value="InterPro"/>
</dbReference>
<feature type="region of interest" description="Disordered" evidence="5">
    <location>
        <begin position="23"/>
        <end position="55"/>
    </location>
</feature>
<organism evidence="7 8">
    <name type="scientific">[Clostridium] clostridioforme 90A8</name>
    <dbReference type="NCBI Taxonomy" id="999408"/>
    <lineage>
        <taxon>Bacteria</taxon>
        <taxon>Bacillati</taxon>
        <taxon>Bacillota</taxon>
        <taxon>Clostridia</taxon>
        <taxon>Lachnospirales</taxon>
        <taxon>Lachnospiraceae</taxon>
        <taxon>Enterocloster</taxon>
    </lineage>
</organism>
<evidence type="ECO:0000256" key="2">
    <source>
        <dbReference type="ARBA" id="ARBA00009023"/>
    </source>
</evidence>
<dbReference type="RefSeq" id="WP_002587005.1">
    <property type="nucleotide sequence ID" value="NZ_KB850984.1"/>
</dbReference>
<dbReference type="Gene3D" id="3.40.190.170">
    <property type="entry name" value="Bacterial extracellular solute-binding protein, family 7"/>
    <property type="match status" value="1"/>
</dbReference>
<keyword evidence="4 6" id="KW-0732">Signal</keyword>
<feature type="compositionally biased region" description="Polar residues" evidence="5">
    <location>
        <begin position="44"/>
        <end position="53"/>
    </location>
</feature>
<dbReference type="GeneID" id="57963986"/>
<feature type="signal peptide" evidence="6">
    <location>
        <begin position="1"/>
        <end position="20"/>
    </location>
</feature>
<dbReference type="AlphaFoldDB" id="A0A0E2H4T6"/>
<evidence type="ECO:0000256" key="4">
    <source>
        <dbReference type="ARBA" id="ARBA00022729"/>
    </source>
</evidence>
<reference evidence="7 8" key="1">
    <citation type="submission" date="2013-01" db="EMBL/GenBank/DDBJ databases">
        <title>The Genome Sequence of Clostridium clostridioforme 90A8.</title>
        <authorList>
            <consortium name="The Broad Institute Genome Sequencing Platform"/>
            <person name="Earl A."/>
            <person name="Ward D."/>
            <person name="Feldgarden M."/>
            <person name="Gevers D."/>
            <person name="Courvalin P."/>
            <person name="Lambert T."/>
            <person name="Walker B."/>
            <person name="Young S.K."/>
            <person name="Zeng Q."/>
            <person name="Gargeya S."/>
            <person name="Fitzgerald M."/>
            <person name="Haas B."/>
            <person name="Abouelleil A."/>
            <person name="Alvarado L."/>
            <person name="Arachchi H.M."/>
            <person name="Berlin A.M."/>
            <person name="Chapman S.B."/>
            <person name="Dewar J."/>
            <person name="Goldberg J."/>
            <person name="Griggs A."/>
            <person name="Gujja S."/>
            <person name="Hansen M."/>
            <person name="Howarth C."/>
            <person name="Imamovic A."/>
            <person name="Larimer J."/>
            <person name="McCowan C."/>
            <person name="Murphy C."/>
            <person name="Neiman D."/>
            <person name="Pearson M."/>
            <person name="Priest M."/>
            <person name="Roberts A."/>
            <person name="Saif S."/>
            <person name="Shea T."/>
            <person name="Sisk P."/>
            <person name="Sykes S."/>
            <person name="Wortman J."/>
            <person name="Nusbaum C."/>
            <person name="Birren B."/>
        </authorList>
    </citation>
    <scope>NUCLEOTIDE SEQUENCE [LARGE SCALE GENOMIC DNA]</scope>
    <source>
        <strain evidence="7 8">90A8</strain>
    </source>
</reference>
<dbReference type="NCBIfam" id="NF037995">
    <property type="entry name" value="TRAP_S1"/>
    <property type="match status" value="1"/>
</dbReference>
<gene>
    <name evidence="7" type="ORF">HMPREF1090_04408</name>
</gene>